<accession>A0A815PFC7</accession>
<dbReference type="SUPFAM" id="SSF52540">
    <property type="entry name" value="P-loop containing nucleoside triphosphate hydrolases"/>
    <property type="match status" value="1"/>
</dbReference>
<sequence length="2269" mass="263840">MASIVSISTAIDDIIQRVNEVKVFQDHLKLITTNLTRLRHGLNDKFSTLDQICLQEDFAQILKAIDEIITSCSENENYLNGMTYRELESVLFRLQYRLAQYEANLTDDYETRVQILSNTCQEQQLLVQKFSDETMRRRLDTIEQQTKENTIEQLRLLREKYPQMIESYLRNCIELHRGESLPGLSGDIIAKVANIFYHISYKEQMILEHKWQSCKLPLTRTFIQFKNDKSTAFERNELRRLRMKNEVDILQDTNSRKKISKGIWERLVSDPYMMLMTERDCPSEENNIIQENIIRTKRWIVILGDPGSGKTSFVRWLVHHLAQTLLLNKQHSTDYGPLRIPILIHIGEFAELLKEQSSLTLFDYIGKHKWMGKLIVDDSSISSDNISCALQDYIQQGQALIIVDGLNEIPVLDQRLKIINIIENFVDTYVQTPTNVSVFDNVFLSKLLDDPSRLGGNQLIITSRIGDYHVAPLADQFAHYTVRLMDMEHIKDFVDHWFFCVHQCIIDILNLPLVNQGKNHSEALKKELEITKNVRLLEMASNSSLLASICIIRFSQLDGPPLPTPRILQYESIIKSVLKLWHSKMPTIDLSQMIRTLTEIASFIYENPTKNFISNQEIKEICIQTIKISKNTNSTMTNDIHNFEKQVSEMIRIICDNSGILASRDESFYGFLHVAFQEYFICLKLIEADTSEKQKFITDGFDRDKKIQRITQSLSYRATNQQFRVPVALAFEKTSSSWSQNDFDDLCYEFMQAQNQYDSLLPLGAYILITCVDDYVKYPSNEILFDALDHLIIAAGQHKWSIVCPFLLDQIIIALRKFRNDIVSLWINKFLSESSRHDIQTIIALCQLIEGKHHEFENIKWLDQSSCSMLQSLSTLDNENNGFAIDRLLVKISFSNHQLLPLNPTTFKGFLLDKNIEMNSIPVVLIPLIISLYGGLKRDDQTVVFDPSHIHRESTAITPILIRFLSEKDHDKQDQYLKKLKQECIKSFVIRMENHDESSEAVDLFIATICFYNIEYVQENLKTISSSLLYMSMNRLKYISMILRQFYFANDENDRSMENETTKFISITIEKFQYVESARINFLDLLDSLRTSVARLRSSSKSILLEGESRPNTRVTLHLPNSLRQEGKFLNGLLSTDVQFYSDRKSCSILHHFTKLFWPLEHNDELETQYRMAVALDKVPEYLHFRNDEDLLFPLTFVPSHLRNLYVRLLKGKFIMINSKDFISNNRQHLYFGHILIECLMFLSNASCKRLSILSALITLLPWLRMHQLENFGSSLLWTLSIKDSSMLGTYEIKKQRLINYETGQYTDTDENPFTGTDLIDEQQKTIIRDNIEQEYERLQNASLVNDTSNIKFYSASISLAHICHWSEDERKLSLLEQCIHGAMSIQNKLARLDALCIIALYSYSDYDRIKVGRDRSLQKEIEHQLNEIYSNLPLLLQTAIVIRCLPLLQHSQMIDNCLKNLFDKFANTDRRDQQAVIEALLPYMQLNYIFSSITNRFSYSLQEQNRIIRNKSSLLKKYFNIDTHENLSFSLSISNLYLMELANDFHECLKMDNRQFNIDELIKTKLFQFENSILTEAQALTITNILSFVSLTNQYNQYEKLWIILNNALHRMNWVELKACRLLESWLKWKDSNEFSYFAYHAALLLINSDIWSVEATTIVCDLLCNDNDRFRQRAEIIFRSSNEDDVRTSSKLGIDVLLTLLKKKIHYQLTSASVVLTLGRLLRNITLDVQSHLETLLWLERYRIHALTNTKYSLNKLRSSENSYVAAFFSTDIAINSCTYVNLFRLSNDLILYLCDMIASNLFSFWAIDGDTTSNAVSDSHTRFVISVLLTSCNLLNNNNETRQVAIAALMNLFEMSDNSQIRQAVAYALGYVCNERTYKNLFEKIIFVVNNISDETLTYSNNVLSALITSYSYCVSKNKVAFDQDDLDLFCTLLRHDSQDIVKAVRTGFGRVINDTSFLLGILSFDYIQCYHALIGSTASWYLDDIQQNSENAVAMFVEEHPTLLPIFMIELYNSIRHFTIETLHVEDNYYEIAYSYPTYVKIASLIAIRKPTEFCTFTKDWHDQDNLKRALFYASKQNHFPQRAACLTVLSMLGELTIDLCKMFIEAVRDDPYVQNNCYKCITHIHSIKDEEVVLNLLLSYLKSKSMNIRHVTAKILLHLSQSSLILSKQVQIILNDLMLDPSSNEDLWLIKEKDYYHIECEYYYVGPLKDVIYSLLVQHVMDHTSDNVRRNEFNDIDLDFIESERASRFASCIYEEQRTKDNVE</sequence>
<dbReference type="InterPro" id="IPR016024">
    <property type="entry name" value="ARM-type_fold"/>
</dbReference>
<feature type="domain" description="NACHT" evidence="1">
    <location>
        <begin position="298"/>
        <end position="464"/>
    </location>
</feature>
<evidence type="ECO:0000313" key="4">
    <source>
        <dbReference type="Proteomes" id="UP000663870"/>
    </source>
</evidence>
<comment type="caution">
    <text evidence="3">The sequence shown here is derived from an EMBL/GenBank/DDBJ whole genome shotgun (WGS) entry which is preliminary data.</text>
</comment>
<organism evidence="3 4">
    <name type="scientific">Rotaria sordida</name>
    <dbReference type="NCBI Taxonomy" id="392033"/>
    <lineage>
        <taxon>Eukaryota</taxon>
        <taxon>Metazoa</taxon>
        <taxon>Spiralia</taxon>
        <taxon>Gnathifera</taxon>
        <taxon>Rotifera</taxon>
        <taxon>Eurotatoria</taxon>
        <taxon>Bdelloidea</taxon>
        <taxon>Philodinida</taxon>
        <taxon>Philodinidae</taxon>
        <taxon>Rotaria</taxon>
    </lineage>
</organism>
<dbReference type="SUPFAM" id="SSF48371">
    <property type="entry name" value="ARM repeat"/>
    <property type="match status" value="1"/>
</dbReference>
<proteinExistence type="predicted"/>
<dbReference type="Proteomes" id="UP000663854">
    <property type="component" value="Unassembled WGS sequence"/>
</dbReference>
<gene>
    <name evidence="3" type="ORF">JXQ802_LOCUS37441</name>
    <name evidence="2" type="ORF">PYM288_LOCUS24054</name>
</gene>
<dbReference type="Pfam" id="PF05729">
    <property type="entry name" value="NACHT"/>
    <property type="match status" value="1"/>
</dbReference>
<dbReference type="EMBL" id="CAJNOL010002002">
    <property type="protein sequence ID" value="CAF1448423.1"/>
    <property type="molecule type" value="Genomic_DNA"/>
</dbReference>
<evidence type="ECO:0000313" key="2">
    <source>
        <dbReference type="EMBL" id="CAF1185662.1"/>
    </source>
</evidence>
<dbReference type="EMBL" id="CAJNOH010001176">
    <property type="protein sequence ID" value="CAF1185662.1"/>
    <property type="molecule type" value="Genomic_DNA"/>
</dbReference>
<dbReference type="InterPro" id="IPR027417">
    <property type="entry name" value="P-loop_NTPase"/>
</dbReference>
<dbReference type="PROSITE" id="PS50837">
    <property type="entry name" value="NACHT"/>
    <property type="match status" value="1"/>
</dbReference>
<dbReference type="InterPro" id="IPR007111">
    <property type="entry name" value="NACHT_NTPase"/>
</dbReference>
<evidence type="ECO:0000259" key="1">
    <source>
        <dbReference type="PROSITE" id="PS50837"/>
    </source>
</evidence>
<evidence type="ECO:0000313" key="3">
    <source>
        <dbReference type="EMBL" id="CAF1448423.1"/>
    </source>
</evidence>
<dbReference type="Proteomes" id="UP000663870">
    <property type="component" value="Unassembled WGS sequence"/>
</dbReference>
<reference evidence="3" key="1">
    <citation type="submission" date="2021-02" db="EMBL/GenBank/DDBJ databases">
        <authorList>
            <person name="Nowell W R."/>
        </authorList>
    </citation>
    <scope>NUCLEOTIDE SEQUENCE</scope>
</reference>
<dbReference type="Gene3D" id="3.40.50.300">
    <property type="entry name" value="P-loop containing nucleotide triphosphate hydrolases"/>
    <property type="match status" value="1"/>
</dbReference>
<name>A0A815PFC7_9BILA</name>
<keyword evidence="4" id="KW-1185">Reference proteome</keyword>
<protein>
    <recommendedName>
        <fullName evidence="1">NACHT domain-containing protein</fullName>
    </recommendedName>
</protein>